<dbReference type="EMBL" id="FPCA01000001">
    <property type="protein sequence ID" value="SFU55482.1"/>
    <property type="molecule type" value="Genomic_DNA"/>
</dbReference>
<protein>
    <submittedName>
        <fullName evidence="3">Uncharacterized protein</fullName>
    </submittedName>
</protein>
<accession>A0A1I7H4C6</accession>
<dbReference type="AlphaFoldDB" id="A0A1I7H4C6"/>
<dbReference type="Proteomes" id="UP000182491">
    <property type="component" value="Unassembled WGS sequence"/>
</dbReference>
<feature type="signal peptide" evidence="2">
    <location>
        <begin position="1"/>
        <end position="27"/>
    </location>
</feature>
<dbReference type="PROSITE" id="PS51257">
    <property type="entry name" value="PROKAR_LIPOPROTEIN"/>
    <property type="match status" value="1"/>
</dbReference>
<organism evidence="3 4">
    <name type="scientific">Pontibacter akesuensis</name>
    <dbReference type="NCBI Taxonomy" id="388950"/>
    <lineage>
        <taxon>Bacteria</taxon>
        <taxon>Pseudomonadati</taxon>
        <taxon>Bacteroidota</taxon>
        <taxon>Cytophagia</taxon>
        <taxon>Cytophagales</taxon>
        <taxon>Hymenobacteraceae</taxon>
        <taxon>Pontibacter</taxon>
    </lineage>
</organism>
<keyword evidence="4" id="KW-1185">Reference proteome</keyword>
<evidence type="ECO:0000313" key="3">
    <source>
        <dbReference type="EMBL" id="SFU55482.1"/>
    </source>
</evidence>
<feature type="chain" id="PRO_5010347753" evidence="2">
    <location>
        <begin position="28"/>
        <end position="209"/>
    </location>
</feature>
<dbReference type="STRING" id="388950.GCA_001611675_00587"/>
<gene>
    <name evidence="3" type="ORF">SAMN04487941_1489</name>
</gene>
<evidence type="ECO:0000256" key="1">
    <source>
        <dbReference type="SAM" id="MobiDB-lite"/>
    </source>
</evidence>
<feature type="region of interest" description="Disordered" evidence="1">
    <location>
        <begin position="29"/>
        <end position="50"/>
    </location>
</feature>
<name>A0A1I7H4C6_9BACT</name>
<evidence type="ECO:0000313" key="4">
    <source>
        <dbReference type="Proteomes" id="UP000182491"/>
    </source>
</evidence>
<keyword evidence="2" id="KW-0732">Signal</keyword>
<dbReference type="RefSeq" id="WP_229801982.1">
    <property type="nucleotide sequence ID" value="NZ_BMXC01000001.1"/>
</dbReference>
<sequence length="209" mass="22269">MNIIRNIFYAILLGVSMAACLSQQDEATTASGVTEPTEKATPGNNSNASAAIPAPANFKIKGKQVGTVKIGMLVTELRNNVPAGMAITDTTLTQEGQQSTAYILRPEGSDKGLLVEQRCQQECQVWRISVLSQNYKTAKGLGVGSKYGELQNAYKISSVSFEEGNVVAVAPEAGMSFIMDHGQLADQQLNNISATTLPANTVVKKVLVY</sequence>
<proteinExistence type="predicted"/>
<reference evidence="4" key="1">
    <citation type="submission" date="2016-10" db="EMBL/GenBank/DDBJ databases">
        <authorList>
            <person name="Varghese N."/>
        </authorList>
    </citation>
    <scope>NUCLEOTIDE SEQUENCE [LARGE SCALE GENOMIC DNA]</scope>
    <source>
        <strain evidence="4">DSM 18820</strain>
    </source>
</reference>
<evidence type="ECO:0000256" key="2">
    <source>
        <dbReference type="SAM" id="SignalP"/>
    </source>
</evidence>